<dbReference type="EMBL" id="AAOE01000001">
    <property type="protein sequence ID" value="EAR11151.1"/>
    <property type="molecule type" value="Genomic_DNA"/>
</dbReference>
<evidence type="ECO:0000313" key="5">
    <source>
        <dbReference type="Proteomes" id="UP000005953"/>
    </source>
</evidence>
<keyword evidence="2" id="KW-0732">Signal</keyword>
<organism evidence="4 5">
    <name type="scientific">Reinekea blandensis MED297</name>
    <dbReference type="NCBI Taxonomy" id="314283"/>
    <lineage>
        <taxon>Bacteria</taxon>
        <taxon>Pseudomonadati</taxon>
        <taxon>Pseudomonadota</taxon>
        <taxon>Gammaproteobacteria</taxon>
        <taxon>Oceanospirillales</taxon>
        <taxon>Saccharospirillaceae</taxon>
        <taxon>Reinekea</taxon>
    </lineage>
</organism>
<protein>
    <submittedName>
        <fullName evidence="4">Predicted xylanase/chitin deacetylase</fullName>
    </submittedName>
</protein>
<proteinExistence type="predicted"/>
<keyword evidence="4" id="KW-0119">Carbohydrate metabolism</keyword>
<sequence>MPSIKSLLRHSYQWSAATFGAHNRRHSEPRLWVLMYHRILPEHDPRYRLEEPGMVVTPDSFRMHLEECQKLFDMVALNDWVEDVRNGRPIPSKACAVTFDDGWQDNLDYAAPILEQTGIPATLFAVVDKIGTDFRFWPNIVMELLARDSEIFKQHPLFQNLPGVGDSRLTRDTLAAAIDHLKQYSEAELFDALESLNWRKLLEDTPPSLMNWTDMKRSPFAVGCHTQTHRRLTSWLTEDDLDYEIIDSATSLKQQVPNSLPLFCYPNGDYDARALQRVSTTYRAAVTTQKGINTVSSLNLHELKRIPIHDDMANTRMKFRARLAAW</sequence>
<dbReference type="HOGENOM" id="CLU_030024_1_2_6"/>
<dbReference type="InterPro" id="IPR002509">
    <property type="entry name" value="NODB_dom"/>
</dbReference>
<dbReference type="InterPro" id="IPR011330">
    <property type="entry name" value="Glyco_hydro/deAcase_b/a-brl"/>
</dbReference>
<evidence type="ECO:0000313" key="4">
    <source>
        <dbReference type="EMBL" id="EAR11151.1"/>
    </source>
</evidence>
<dbReference type="PANTHER" id="PTHR34216">
    <property type="match status" value="1"/>
</dbReference>
<dbReference type="AlphaFoldDB" id="A4B950"/>
<comment type="caution">
    <text evidence="4">The sequence shown here is derived from an EMBL/GenBank/DDBJ whole genome shotgun (WGS) entry which is preliminary data.</text>
</comment>
<dbReference type="STRING" id="314283.MED297_19727"/>
<dbReference type="GO" id="GO:0005576">
    <property type="term" value="C:extracellular region"/>
    <property type="evidence" value="ECO:0007669"/>
    <property type="project" value="UniProtKB-SubCell"/>
</dbReference>
<dbReference type="GO" id="GO:0045493">
    <property type="term" value="P:xylan catabolic process"/>
    <property type="evidence" value="ECO:0007669"/>
    <property type="project" value="UniProtKB-KW"/>
</dbReference>
<comment type="subcellular location">
    <subcellularLocation>
        <location evidence="1">Secreted</location>
    </subcellularLocation>
</comment>
<evidence type="ECO:0000256" key="2">
    <source>
        <dbReference type="ARBA" id="ARBA00022729"/>
    </source>
</evidence>
<dbReference type="GO" id="GO:0016810">
    <property type="term" value="F:hydrolase activity, acting on carbon-nitrogen (but not peptide) bonds"/>
    <property type="evidence" value="ECO:0007669"/>
    <property type="project" value="InterPro"/>
</dbReference>
<dbReference type="PROSITE" id="PS51677">
    <property type="entry name" value="NODB"/>
    <property type="match status" value="1"/>
</dbReference>
<dbReference type="Gene3D" id="3.20.20.370">
    <property type="entry name" value="Glycoside hydrolase/deacetylase"/>
    <property type="match status" value="1"/>
</dbReference>
<dbReference type="Pfam" id="PF01522">
    <property type="entry name" value="Polysacc_deac_1"/>
    <property type="match status" value="2"/>
</dbReference>
<reference evidence="4 5" key="1">
    <citation type="submission" date="2006-02" db="EMBL/GenBank/DDBJ databases">
        <authorList>
            <person name="Pinhassi J."/>
            <person name="Pedros-Alio C."/>
            <person name="Ferriera S."/>
            <person name="Johnson J."/>
            <person name="Kravitz S."/>
            <person name="Halpern A."/>
            <person name="Remington K."/>
            <person name="Beeson K."/>
            <person name="Tran B."/>
            <person name="Rogers Y.-H."/>
            <person name="Friedman R."/>
            <person name="Venter J.C."/>
        </authorList>
    </citation>
    <scope>NUCLEOTIDE SEQUENCE [LARGE SCALE GENOMIC DNA]</scope>
    <source>
        <strain evidence="4 5">MED297</strain>
    </source>
</reference>
<dbReference type="InterPro" id="IPR051398">
    <property type="entry name" value="Polysacch_Deacetylase"/>
</dbReference>
<dbReference type="CDD" id="cd10918">
    <property type="entry name" value="CE4_NodB_like_5s_6s"/>
    <property type="match status" value="1"/>
</dbReference>
<evidence type="ECO:0000259" key="3">
    <source>
        <dbReference type="PROSITE" id="PS51677"/>
    </source>
</evidence>
<dbReference type="SUPFAM" id="SSF88713">
    <property type="entry name" value="Glycoside hydrolase/deacetylase"/>
    <property type="match status" value="1"/>
</dbReference>
<keyword evidence="4" id="KW-0858">Xylan degradation</keyword>
<keyword evidence="5" id="KW-1185">Reference proteome</keyword>
<evidence type="ECO:0000256" key="1">
    <source>
        <dbReference type="ARBA" id="ARBA00004613"/>
    </source>
</evidence>
<keyword evidence="4" id="KW-0624">Polysaccharide degradation</keyword>
<gene>
    <name evidence="4" type="ORF">MED297_19727</name>
</gene>
<keyword evidence="4" id="KW-0326">Glycosidase</keyword>
<dbReference type="PANTHER" id="PTHR34216:SF3">
    <property type="entry name" value="POLY-BETA-1,6-N-ACETYL-D-GLUCOSAMINE N-DEACETYLASE"/>
    <property type="match status" value="1"/>
</dbReference>
<accession>A4B950</accession>
<feature type="domain" description="NodB homology" evidence="3">
    <location>
        <begin position="93"/>
        <end position="326"/>
    </location>
</feature>
<dbReference type="GO" id="GO:0016798">
    <property type="term" value="F:hydrolase activity, acting on glycosyl bonds"/>
    <property type="evidence" value="ECO:0007669"/>
    <property type="project" value="UniProtKB-KW"/>
</dbReference>
<dbReference type="RefSeq" id="WP_008044613.1">
    <property type="nucleotide sequence ID" value="NZ_CH724151.1"/>
</dbReference>
<dbReference type="OrthoDB" id="9814639at2"/>
<keyword evidence="4" id="KW-0378">Hydrolase</keyword>
<dbReference type="Proteomes" id="UP000005953">
    <property type="component" value="Unassembled WGS sequence"/>
</dbReference>
<name>A4B950_9GAMM</name>